<dbReference type="EMBL" id="KV426002">
    <property type="protein sequence ID" value="KZV92790.1"/>
    <property type="molecule type" value="Genomic_DNA"/>
</dbReference>
<evidence type="ECO:0000313" key="2">
    <source>
        <dbReference type="Proteomes" id="UP000077266"/>
    </source>
</evidence>
<name>A0A165I261_EXIGL</name>
<dbReference type="Proteomes" id="UP000077266">
    <property type="component" value="Unassembled WGS sequence"/>
</dbReference>
<dbReference type="InParanoid" id="A0A165I261"/>
<protein>
    <submittedName>
        <fullName evidence="1">Uncharacterized protein</fullName>
    </submittedName>
</protein>
<organism evidence="1 2">
    <name type="scientific">Exidia glandulosa HHB12029</name>
    <dbReference type="NCBI Taxonomy" id="1314781"/>
    <lineage>
        <taxon>Eukaryota</taxon>
        <taxon>Fungi</taxon>
        <taxon>Dikarya</taxon>
        <taxon>Basidiomycota</taxon>
        <taxon>Agaricomycotina</taxon>
        <taxon>Agaricomycetes</taxon>
        <taxon>Auriculariales</taxon>
        <taxon>Exidiaceae</taxon>
        <taxon>Exidia</taxon>
    </lineage>
</organism>
<sequence>MTMIPGRHFILKGGFPLISGEPGQPLAVIVVEGPGNVEAWEIIPANTEGEVKLWFAKSLSEKGVYLGKATDDDQLIGVADKSEALAFQAIPVTTPGNEDTYIIIANELVMTNVPPIDGRLGLAGYAWLKFLKESDAEQAWSIPLAVLEGKETHYGA</sequence>
<reference evidence="1 2" key="1">
    <citation type="journal article" date="2016" name="Mol. Biol. Evol.">
        <title>Comparative Genomics of Early-Diverging Mushroom-Forming Fungi Provides Insights into the Origins of Lignocellulose Decay Capabilities.</title>
        <authorList>
            <person name="Nagy L.G."/>
            <person name="Riley R."/>
            <person name="Tritt A."/>
            <person name="Adam C."/>
            <person name="Daum C."/>
            <person name="Floudas D."/>
            <person name="Sun H."/>
            <person name="Yadav J.S."/>
            <person name="Pangilinan J."/>
            <person name="Larsson K.H."/>
            <person name="Matsuura K."/>
            <person name="Barry K."/>
            <person name="Labutti K."/>
            <person name="Kuo R."/>
            <person name="Ohm R.A."/>
            <person name="Bhattacharya S.S."/>
            <person name="Shirouzu T."/>
            <person name="Yoshinaga Y."/>
            <person name="Martin F.M."/>
            <person name="Grigoriev I.V."/>
            <person name="Hibbett D.S."/>
        </authorList>
    </citation>
    <scope>NUCLEOTIDE SEQUENCE [LARGE SCALE GENOMIC DNA]</scope>
    <source>
        <strain evidence="1 2">HHB12029</strain>
    </source>
</reference>
<gene>
    <name evidence="1" type="ORF">EXIGLDRAFT_718053</name>
</gene>
<evidence type="ECO:0000313" key="1">
    <source>
        <dbReference type="EMBL" id="KZV92790.1"/>
    </source>
</evidence>
<dbReference type="AlphaFoldDB" id="A0A165I261"/>
<proteinExistence type="predicted"/>
<keyword evidence="2" id="KW-1185">Reference proteome</keyword>
<accession>A0A165I261</accession>